<proteinExistence type="predicted"/>
<protein>
    <submittedName>
        <fullName evidence="1">Uncharacterized protein</fullName>
    </submittedName>
</protein>
<dbReference type="EMBL" id="ACKO02000028">
    <property type="protein sequence ID" value="EET43037.1"/>
    <property type="molecule type" value="Genomic_DNA"/>
</dbReference>
<gene>
    <name evidence="1" type="ORF">NEISICOT_03182</name>
</gene>
<organism evidence="1 2">
    <name type="scientific">Neisseria sicca ATCC 29256</name>
    <dbReference type="NCBI Taxonomy" id="547045"/>
    <lineage>
        <taxon>Bacteria</taxon>
        <taxon>Pseudomonadati</taxon>
        <taxon>Pseudomonadota</taxon>
        <taxon>Betaproteobacteria</taxon>
        <taxon>Neisseriales</taxon>
        <taxon>Neisseriaceae</taxon>
        <taxon>Neisseria</taxon>
    </lineage>
</organism>
<evidence type="ECO:0000313" key="2">
    <source>
        <dbReference type="Proteomes" id="UP000005365"/>
    </source>
</evidence>
<dbReference type="Proteomes" id="UP000005365">
    <property type="component" value="Unassembled WGS sequence"/>
</dbReference>
<reference evidence="1" key="1">
    <citation type="submission" date="2009-07" db="EMBL/GenBank/DDBJ databases">
        <authorList>
            <person name="Weinstock G."/>
            <person name="Sodergren E."/>
            <person name="Clifton S."/>
            <person name="Fulton L."/>
            <person name="Fulton B."/>
            <person name="Courtney L."/>
            <person name="Fronick C."/>
            <person name="Harrison M."/>
            <person name="Strong C."/>
            <person name="Farmer C."/>
            <person name="Delahaunty K."/>
            <person name="Markovic C."/>
            <person name="Hall O."/>
            <person name="Minx P."/>
            <person name="Tomlinson C."/>
            <person name="Mitreva M."/>
            <person name="Nelson J."/>
            <person name="Hou S."/>
            <person name="Wollam A."/>
            <person name="Pepin K.H."/>
            <person name="Johnson M."/>
            <person name="Bhonagiri V."/>
            <person name="Nash W.E."/>
            <person name="Warren W."/>
            <person name="Chinwalla A."/>
            <person name="Mardis E.R."/>
            <person name="Wilson R.K."/>
        </authorList>
    </citation>
    <scope>NUCLEOTIDE SEQUENCE [LARGE SCALE GENOMIC DNA]</scope>
    <source>
        <strain evidence="1">ATCC 29256</strain>
    </source>
</reference>
<comment type="caution">
    <text evidence="1">The sequence shown here is derived from an EMBL/GenBank/DDBJ whole genome shotgun (WGS) entry which is preliminary data.</text>
</comment>
<dbReference type="AlphaFoldDB" id="C6M9G3"/>
<name>C6M9G3_NEISI</name>
<accession>C6M9G3</accession>
<evidence type="ECO:0000313" key="1">
    <source>
        <dbReference type="EMBL" id="EET43037.1"/>
    </source>
</evidence>
<sequence length="43" mass="5044">MEINLVLGTRQDMVKHWISMSKGFHEILKSIKNDITLGDFYYA</sequence>
<keyword evidence="2" id="KW-1185">Reference proteome</keyword>